<organism evidence="13 14">
    <name type="scientific">Thalassotalea agarivorans</name>
    <name type="common">Thalassomonas agarivorans</name>
    <dbReference type="NCBI Taxonomy" id="349064"/>
    <lineage>
        <taxon>Bacteria</taxon>
        <taxon>Pseudomonadati</taxon>
        <taxon>Pseudomonadota</taxon>
        <taxon>Gammaproteobacteria</taxon>
        <taxon>Alteromonadales</taxon>
        <taxon>Colwelliaceae</taxon>
        <taxon>Thalassotalea</taxon>
    </lineage>
</organism>
<comment type="catalytic activity">
    <reaction evidence="10 11">
        <text>nicotinate beta-D-ribonucleotide + ATP + H(+) = deamido-NAD(+) + diphosphate</text>
        <dbReference type="Rhea" id="RHEA:22860"/>
        <dbReference type="ChEBI" id="CHEBI:15378"/>
        <dbReference type="ChEBI" id="CHEBI:30616"/>
        <dbReference type="ChEBI" id="CHEBI:33019"/>
        <dbReference type="ChEBI" id="CHEBI:57502"/>
        <dbReference type="ChEBI" id="CHEBI:58437"/>
        <dbReference type="EC" id="2.7.7.18"/>
    </reaction>
</comment>
<evidence type="ECO:0000256" key="6">
    <source>
        <dbReference type="ARBA" id="ARBA00022695"/>
    </source>
</evidence>
<keyword evidence="14" id="KW-1185">Reference proteome</keyword>
<dbReference type="GO" id="GO:0005524">
    <property type="term" value="F:ATP binding"/>
    <property type="evidence" value="ECO:0007669"/>
    <property type="project" value="UniProtKB-KW"/>
</dbReference>
<dbReference type="NCBIfam" id="NF000840">
    <property type="entry name" value="PRK00071.1-3"/>
    <property type="match status" value="1"/>
</dbReference>
<accession>A0A1I0I080</accession>
<evidence type="ECO:0000313" key="14">
    <source>
        <dbReference type="Proteomes" id="UP000199308"/>
    </source>
</evidence>
<dbReference type="HAMAP" id="MF_00244">
    <property type="entry name" value="NaMN_adenylyltr"/>
    <property type="match status" value="1"/>
</dbReference>
<dbReference type="NCBIfam" id="TIGR00125">
    <property type="entry name" value="cyt_tran_rel"/>
    <property type="match status" value="1"/>
</dbReference>
<keyword evidence="9 11" id="KW-0520">NAD</keyword>
<dbReference type="STRING" id="349064.SAMN05660429_02980"/>
<evidence type="ECO:0000256" key="7">
    <source>
        <dbReference type="ARBA" id="ARBA00022741"/>
    </source>
</evidence>
<feature type="domain" description="Cytidyltransferase-like" evidence="12">
    <location>
        <begin position="11"/>
        <end position="184"/>
    </location>
</feature>
<dbReference type="NCBIfam" id="TIGR00482">
    <property type="entry name" value="nicotinate (nicotinamide) nucleotide adenylyltransferase"/>
    <property type="match status" value="1"/>
</dbReference>
<keyword evidence="6 11" id="KW-0548">Nucleotidyltransferase</keyword>
<dbReference type="OrthoDB" id="5295945at2"/>
<keyword evidence="5 11" id="KW-0808">Transferase</keyword>
<evidence type="ECO:0000313" key="13">
    <source>
        <dbReference type="EMBL" id="SET89018.1"/>
    </source>
</evidence>
<dbReference type="InterPro" id="IPR005248">
    <property type="entry name" value="NadD/NMNAT"/>
</dbReference>
<dbReference type="InterPro" id="IPR004821">
    <property type="entry name" value="Cyt_trans-like"/>
</dbReference>
<dbReference type="InterPro" id="IPR014729">
    <property type="entry name" value="Rossmann-like_a/b/a_fold"/>
</dbReference>
<dbReference type="Proteomes" id="UP000199308">
    <property type="component" value="Unassembled WGS sequence"/>
</dbReference>
<dbReference type="SUPFAM" id="SSF52374">
    <property type="entry name" value="Nucleotidylyl transferase"/>
    <property type="match status" value="1"/>
</dbReference>
<dbReference type="GO" id="GO:0004515">
    <property type="term" value="F:nicotinate-nucleotide adenylyltransferase activity"/>
    <property type="evidence" value="ECO:0007669"/>
    <property type="project" value="UniProtKB-UniRule"/>
</dbReference>
<reference evidence="13 14" key="1">
    <citation type="submission" date="2016-10" db="EMBL/GenBank/DDBJ databases">
        <authorList>
            <person name="de Groot N.N."/>
        </authorList>
    </citation>
    <scope>NUCLEOTIDE SEQUENCE [LARGE SCALE GENOMIC DNA]</scope>
    <source>
        <strain evidence="13 14">DSM 19706</strain>
    </source>
</reference>
<dbReference type="GO" id="GO:0009435">
    <property type="term" value="P:NAD+ biosynthetic process"/>
    <property type="evidence" value="ECO:0007669"/>
    <property type="project" value="UniProtKB-UniRule"/>
</dbReference>
<evidence type="ECO:0000256" key="3">
    <source>
        <dbReference type="ARBA" id="ARBA00009014"/>
    </source>
</evidence>
<evidence type="ECO:0000256" key="5">
    <source>
        <dbReference type="ARBA" id="ARBA00022679"/>
    </source>
</evidence>
<gene>
    <name evidence="11" type="primary">nadD</name>
    <name evidence="13" type="ORF">SAMN05660429_02980</name>
</gene>
<dbReference type="EMBL" id="FOHK01000019">
    <property type="protein sequence ID" value="SET89018.1"/>
    <property type="molecule type" value="Genomic_DNA"/>
</dbReference>
<evidence type="ECO:0000256" key="10">
    <source>
        <dbReference type="ARBA" id="ARBA00048721"/>
    </source>
</evidence>
<dbReference type="EC" id="2.7.7.18" evidence="11"/>
<dbReference type="PANTHER" id="PTHR39321:SF3">
    <property type="entry name" value="PHOSPHOPANTETHEINE ADENYLYLTRANSFERASE"/>
    <property type="match status" value="1"/>
</dbReference>
<evidence type="ECO:0000256" key="2">
    <source>
        <dbReference type="ARBA" id="ARBA00005019"/>
    </source>
</evidence>
<keyword evidence="8 11" id="KW-0067">ATP-binding</keyword>
<keyword evidence="4 11" id="KW-0662">Pyridine nucleotide biosynthesis</keyword>
<protein>
    <recommendedName>
        <fullName evidence="11">Probable nicotinate-nucleotide adenylyltransferase</fullName>
        <ecNumber evidence="11">2.7.7.18</ecNumber>
    </recommendedName>
    <alternativeName>
        <fullName evidence="11">Deamido-NAD(+) diphosphorylase</fullName>
    </alternativeName>
    <alternativeName>
        <fullName evidence="11">Deamido-NAD(+) pyrophosphorylase</fullName>
    </alternativeName>
    <alternativeName>
        <fullName evidence="11">Nicotinate mononucleotide adenylyltransferase</fullName>
        <shortName evidence="11">NaMN adenylyltransferase</shortName>
    </alternativeName>
</protein>
<comment type="function">
    <text evidence="1 11">Catalyzes the reversible adenylation of nicotinate mononucleotide (NaMN) to nicotinic acid adenine dinucleotide (NaAD).</text>
</comment>
<dbReference type="CDD" id="cd02165">
    <property type="entry name" value="NMNAT"/>
    <property type="match status" value="1"/>
</dbReference>
<dbReference type="PANTHER" id="PTHR39321">
    <property type="entry name" value="NICOTINATE-NUCLEOTIDE ADENYLYLTRANSFERASE-RELATED"/>
    <property type="match status" value="1"/>
</dbReference>
<sequence>MSHNNNSAIALLGGTFDPVHNGHIAMANHVADFLGLDKVSLMPAFIPPHKNSTKTSVEHRVAMLELAIKQQPRLNLDLRELSRNAPSFTVDTLKELKQAQPDRVIYFLIGMDSLLSFNTWKNYEQILTLCHLVVTTRPGFDPNKANDTVKAIIANAKATEYAQAGQIIFTPPFAADMSSTELRQAIVQGTDNSNEIPLPKAVLSYIKQHQLYQA</sequence>
<evidence type="ECO:0000256" key="8">
    <source>
        <dbReference type="ARBA" id="ARBA00022840"/>
    </source>
</evidence>
<comment type="pathway">
    <text evidence="2 11">Cofactor biosynthesis; NAD(+) biosynthesis; deamido-NAD(+) from nicotinate D-ribonucleotide: step 1/1.</text>
</comment>
<evidence type="ECO:0000256" key="1">
    <source>
        <dbReference type="ARBA" id="ARBA00002324"/>
    </source>
</evidence>
<dbReference type="AlphaFoldDB" id="A0A1I0I080"/>
<dbReference type="RefSeq" id="WP_093332255.1">
    <property type="nucleotide sequence ID" value="NZ_AP027363.1"/>
</dbReference>
<evidence type="ECO:0000256" key="4">
    <source>
        <dbReference type="ARBA" id="ARBA00022642"/>
    </source>
</evidence>
<proteinExistence type="inferred from homology"/>
<evidence type="ECO:0000256" key="9">
    <source>
        <dbReference type="ARBA" id="ARBA00023027"/>
    </source>
</evidence>
<dbReference type="Pfam" id="PF01467">
    <property type="entry name" value="CTP_transf_like"/>
    <property type="match status" value="1"/>
</dbReference>
<dbReference type="UniPathway" id="UPA00253">
    <property type="reaction ID" value="UER00332"/>
</dbReference>
<dbReference type="NCBIfam" id="NF000839">
    <property type="entry name" value="PRK00071.1-1"/>
    <property type="match status" value="1"/>
</dbReference>
<dbReference type="Gene3D" id="3.40.50.620">
    <property type="entry name" value="HUPs"/>
    <property type="match status" value="1"/>
</dbReference>
<comment type="similarity">
    <text evidence="3 11">Belongs to the NadD family.</text>
</comment>
<evidence type="ECO:0000256" key="11">
    <source>
        <dbReference type="HAMAP-Rule" id="MF_00244"/>
    </source>
</evidence>
<keyword evidence="7 11" id="KW-0547">Nucleotide-binding</keyword>
<name>A0A1I0I080_THASX</name>
<evidence type="ECO:0000259" key="12">
    <source>
        <dbReference type="Pfam" id="PF01467"/>
    </source>
</evidence>